<dbReference type="RefSeq" id="WP_184002361.1">
    <property type="nucleotide sequence ID" value="NZ_BAABIF010000013.1"/>
</dbReference>
<dbReference type="AlphaFoldDB" id="A0A840YXW9"/>
<dbReference type="Proteomes" id="UP000554342">
    <property type="component" value="Unassembled WGS sequence"/>
</dbReference>
<gene>
    <name evidence="2" type="ORF">FHR23_001441</name>
</gene>
<feature type="region of interest" description="Disordered" evidence="1">
    <location>
        <begin position="1"/>
        <end position="29"/>
    </location>
</feature>
<evidence type="ECO:0000256" key="1">
    <source>
        <dbReference type="SAM" id="MobiDB-lite"/>
    </source>
</evidence>
<dbReference type="EMBL" id="JACIJI010000002">
    <property type="protein sequence ID" value="MBB5718518.1"/>
    <property type="molecule type" value="Genomic_DNA"/>
</dbReference>
<sequence>MTQKPGGNAPMPPSAAPSPRPPLQSLPLPRSRGSGLVRFMLMLGGQSVILAALLGGAQVLAPDAYKPATLVGTAIGTVEAEAAKAQMDEQADFERAVAQARAEGERDAELAYQEQIKALDYQYQSQLQVLQGQVTSSVAAYQNLYDRATQIQQVAMSLEGYVMQQRSETVRGTQVGRTILANVLDVACAFDRQSCSAADDLRYELIDEVNEASQTGYGTILRQTMQGIPDPATLKAQLGNP</sequence>
<accession>A0A840YXW9</accession>
<proteinExistence type="predicted"/>
<feature type="compositionally biased region" description="Pro residues" evidence="1">
    <location>
        <begin position="10"/>
        <end position="24"/>
    </location>
</feature>
<keyword evidence="3" id="KW-1185">Reference proteome</keyword>
<comment type="caution">
    <text evidence="2">The sequence shown here is derived from an EMBL/GenBank/DDBJ whole genome shotgun (WGS) entry which is preliminary data.</text>
</comment>
<reference evidence="2 3" key="1">
    <citation type="submission" date="2020-08" db="EMBL/GenBank/DDBJ databases">
        <title>Genomic Encyclopedia of Type Strains, Phase IV (KMG-IV): sequencing the most valuable type-strain genomes for metagenomic binning, comparative biology and taxonomic classification.</title>
        <authorList>
            <person name="Goeker M."/>
        </authorList>
    </citation>
    <scope>NUCLEOTIDE SEQUENCE [LARGE SCALE GENOMIC DNA]</scope>
    <source>
        <strain evidence="2 3">DSM 27203</strain>
    </source>
</reference>
<evidence type="ECO:0000313" key="3">
    <source>
        <dbReference type="Proteomes" id="UP000554342"/>
    </source>
</evidence>
<name>A0A840YXW9_9SPHN</name>
<organism evidence="2 3">
    <name type="scientific">Stakelama sediminis</name>
    <dbReference type="NCBI Taxonomy" id="463200"/>
    <lineage>
        <taxon>Bacteria</taxon>
        <taxon>Pseudomonadati</taxon>
        <taxon>Pseudomonadota</taxon>
        <taxon>Alphaproteobacteria</taxon>
        <taxon>Sphingomonadales</taxon>
        <taxon>Sphingomonadaceae</taxon>
        <taxon>Stakelama</taxon>
    </lineage>
</organism>
<protein>
    <submittedName>
        <fullName evidence="2">Uncharacterized protein</fullName>
    </submittedName>
</protein>
<evidence type="ECO:0000313" key="2">
    <source>
        <dbReference type="EMBL" id="MBB5718518.1"/>
    </source>
</evidence>